<dbReference type="PANTHER" id="PTHR37326">
    <property type="entry name" value="BLL3975 PROTEIN"/>
    <property type="match status" value="1"/>
</dbReference>
<dbReference type="RefSeq" id="WP_148339545.1">
    <property type="nucleotide sequence ID" value="NZ_LR699119.1"/>
</dbReference>
<accession>A0A5E4PIT5</accession>
<gene>
    <name evidence="6" type="primary">doeB</name>
    <name evidence="6" type="ORF">AQUSIP_16340</name>
</gene>
<dbReference type="OrthoDB" id="9782876at2"/>
<keyword evidence="3" id="KW-0378">Hydrolase</keyword>
<organism evidence="6 7">
    <name type="scientific">Aquicella siphonis</name>
    <dbReference type="NCBI Taxonomy" id="254247"/>
    <lineage>
        <taxon>Bacteria</taxon>
        <taxon>Pseudomonadati</taxon>
        <taxon>Pseudomonadota</taxon>
        <taxon>Gammaproteobacteria</taxon>
        <taxon>Legionellales</taxon>
        <taxon>Coxiellaceae</taxon>
        <taxon>Aquicella</taxon>
    </lineage>
</organism>
<dbReference type="Proteomes" id="UP000324194">
    <property type="component" value="Chromosome 1"/>
</dbReference>
<evidence type="ECO:0000313" key="7">
    <source>
        <dbReference type="Proteomes" id="UP000324194"/>
    </source>
</evidence>
<dbReference type="SUPFAM" id="SSF53187">
    <property type="entry name" value="Zn-dependent exopeptidases"/>
    <property type="match status" value="1"/>
</dbReference>
<dbReference type="PIRSF" id="PIRSF039012">
    <property type="entry name" value="ASP"/>
    <property type="match status" value="1"/>
</dbReference>
<evidence type="ECO:0000256" key="2">
    <source>
        <dbReference type="ARBA" id="ARBA00022723"/>
    </source>
</evidence>
<dbReference type="InterPro" id="IPR055438">
    <property type="entry name" value="AstE_AspA_cat"/>
</dbReference>
<dbReference type="Gene3D" id="3.40.630.10">
    <property type="entry name" value="Zn peptidases"/>
    <property type="match status" value="1"/>
</dbReference>
<evidence type="ECO:0000256" key="1">
    <source>
        <dbReference type="ARBA" id="ARBA00001947"/>
    </source>
</evidence>
<evidence type="ECO:0000313" key="6">
    <source>
        <dbReference type="EMBL" id="VVC76323.1"/>
    </source>
</evidence>
<dbReference type="AlphaFoldDB" id="A0A5E4PIT5"/>
<keyword evidence="4" id="KW-0862">Zinc</keyword>
<sequence length="340" mass="37546">MKNKTLIIAGNTIKPGERKVILFPAPNINTQIKIDIPVHIFHGKRAGPKLFIVSAIHGDELNSIEIIRRVHEYIHKQELKGTLITVPVVNIHGVIMQTRYLSDRRDLNRSFPGSKKGTLAGRLAHALIQHVMSNCNYGIDLHTGAVGRMNMPQLRVDFSTPGSKDFARSFNAPVILDSKQRDGSLRQAASELGIPLIVYEGGEALRFNELCIRAGVRGIVSVMHHLKMVKSGDRHAGKKSKSVITKTSRWVRAPASGLIEPVKDAFARSVKQGEILARIHDPFLMNPSTPVIAPFDGIVIGQSLKAMTTEGDALYHIASFKKITGVRAYIEELREEISNP</sequence>
<evidence type="ECO:0000256" key="4">
    <source>
        <dbReference type="ARBA" id="ARBA00022833"/>
    </source>
</evidence>
<evidence type="ECO:0000259" key="5">
    <source>
        <dbReference type="Pfam" id="PF24827"/>
    </source>
</evidence>
<dbReference type="EMBL" id="LR699119">
    <property type="protein sequence ID" value="VVC76323.1"/>
    <property type="molecule type" value="Genomic_DNA"/>
</dbReference>
<dbReference type="GO" id="GO:0016788">
    <property type="term" value="F:hydrolase activity, acting on ester bonds"/>
    <property type="evidence" value="ECO:0007669"/>
    <property type="project" value="InterPro"/>
</dbReference>
<reference evidence="6 7" key="1">
    <citation type="submission" date="2019-08" db="EMBL/GenBank/DDBJ databases">
        <authorList>
            <person name="Guy L."/>
        </authorList>
    </citation>
    <scope>NUCLEOTIDE SEQUENCE [LARGE SCALE GENOMIC DNA]</scope>
    <source>
        <strain evidence="6 7">SGT-108</strain>
    </source>
</reference>
<dbReference type="PANTHER" id="PTHR37326:SF2">
    <property type="entry name" value="SUCCINYLGLUTAMATE DESUCCINYLASE_ASPARTOACYLASE FAMILY PROTEIN"/>
    <property type="match status" value="1"/>
</dbReference>
<dbReference type="KEGG" id="asip:AQUSIP_16340"/>
<evidence type="ECO:0000256" key="3">
    <source>
        <dbReference type="ARBA" id="ARBA00022801"/>
    </source>
</evidence>
<dbReference type="InterPro" id="IPR043795">
    <property type="entry name" value="N-alpha-Ac-DABA-like"/>
</dbReference>
<proteinExistence type="predicted"/>
<dbReference type="GO" id="GO:0016811">
    <property type="term" value="F:hydrolase activity, acting on carbon-nitrogen (but not peptide) bonds, in linear amides"/>
    <property type="evidence" value="ECO:0007669"/>
    <property type="project" value="InterPro"/>
</dbReference>
<protein>
    <submittedName>
        <fullName evidence="6">N-alpha-acetyl-L-2,4-diaminobutyric acid deacetylase</fullName>
    </submittedName>
</protein>
<dbReference type="CDD" id="cd06251">
    <property type="entry name" value="M14_ASTE_ASPA-like"/>
    <property type="match status" value="1"/>
</dbReference>
<dbReference type="GO" id="GO:0046872">
    <property type="term" value="F:metal ion binding"/>
    <property type="evidence" value="ECO:0007669"/>
    <property type="project" value="UniProtKB-KW"/>
</dbReference>
<dbReference type="Pfam" id="PF24827">
    <property type="entry name" value="AstE_AspA_cat"/>
    <property type="match status" value="1"/>
</dbReference>
<comment type="cofactor">
    <cofactor evidence="1">
        <name>Zn(2+)</name>
        <dbReference type="ChEBI" id="CHEBI:29105"/>
    </cofactor>
</comment>
<keyword evidence="2" id="KW-0479">Metal-binding</keyword>
<dbReference type="InterPro" id="IPR053138">
    <property type="entry name" value="N-alpha-Ac-DABA_deacetylase"/>
</dbReference>
<keyword evidence="7" id="KW-1185">Reference proteome</keyword>
<feature type="domain" description="Succinylglutamate desuccinylase/Aspartoacylase catalytic" evidence="5">
    <location>
        <begin position="46"/>
        <end position="226"/>
    </location>
</feature>
<name>A0A5E4PIT5_9COXI</name>